<evidence type="ECO:0000256" key="2">
    <source>
        <dbReference type="ARBA" id="ARBA00022692"/>
    </source>
</evidence>
<feature type="transmembrane region" description="Helical" evidence="5">
    <location>
        <begin position="12"/>
        <end position="38"/>
    </location>
</feature>
<gene>
    <name evidence="6" type="ORF">DI563_19890</name>
</gene>
<dbReference type="AlphaFoldDB" id="A0A2W5PW49"/>
<reference evidence="6 7" key="1">
    <citation type="submission" date="2017-08" db="EMBL/GenBank/DDBJ databases">
        <title>Infants hospitalized years apart are colonized by the same room-sourced microbial strains.</title>
        <authorList>
            <person name="Brooks B."/>
            <person name="Olm M.R."/>
            <person name="Firek B.A."/>
            <person name="Baker R."/>
            <person name="Thomas B.C."/>
            <person name="Morowitz M.J."/>
            <person name="Banfield J.F."/>
        </authorList>
    </citation>
    <scope>NUCLEOTIDE SEQUENCE [LARGE SCALE GENOMIC DNA]</scope>
    <source>
        <strain evidence="6">S2_005_003_R2_41</strain>
    </source>
</reference>
<dbReference type="PANTHER" id="PTHR43483:SF3">
    <property type="entry name" value="MEMBRANE TRANSPORTER PROTEIN HI_0806-RELATED"/>
    <property type="match status" value="1"/>
</dbReference>
<feature type="transmembrane region" description="Helical" evidence="5">
    <location>
        <begin position="249"/>
        <end position="266"/>
    </location>
</feature>
<dbReference type="Proteomes" id="UP000249135">
    <property type="component" value="Unassembled WGS sequence"/>
</dbReference>
<proteinExistence type="inferred from homology"/>
<keyword evidence="4 5" id="KW-0472">Membrane</keyword>
<feature type="transmembrane region" description="Helical" evidence="5">
    <location>
        <begin position="88"/>
        <end position="107"/>
    </location>
</feature>
<comment type="caution">
    <text evidence="6">The sequence shown here is derived from an EMBL/GenBank/DDBJ whole genome shotgun (WGS) entry which is preliminary data.</text>
</comment>
<sequence length="271" mass="27752">MPIEPLLVLELAVLGIGTGFLAGLLGIGGGMLMVPFLTIILGNRGVPADLAVKMAIATSMATIIFTSISSVRAHHKRGAVRWDIVKRLAPGIVIGSLIGSLGVFSLLKGTALAIFFALFVSFSATQMFLDKKPKPTRQMPGTAGQLGAGGVIGFVSGLVGAGGGFISVPFMTWCNVAIHNAVATSAALGFPIAVANVAGYIAGGFSLQGLPAGAFGYIWLPALVVIAACSVLMAPLGARAAHALPVGRLKRVFASVLYLLAAYMLWKGLHG</sequence>
<evidence type="ECO:0000313" key="6">
    <source>
        <dbReference type="EMBL" id="PZQ69058.1"/>
    </source>
</evidence>
<name>A0A2W5PW49_VARPD</name>
<keyword evidence="3 5" id="KW-1133">Transmembrane helix</keyword>
<feature type="transmembrane region" description="Helical" evidence="5">
    <location>
        <begin position="149"/>
        <end position="170"/>
    </location>
</feature>
<dbReference type="Pfam" id="PF01925">
    <property type="entry name" value="TauE"/>
    <property type="match status" value="1"/>
</dbReference>
<feature type="transmembrane region" description="Helical" evidence="5">
    <location>
        <begin position="112"/>
        <end position="129"/>
    </location>
</feature>
<protein>
    <recommendedName>
        <fullName evidence="5">Probable membrane transporter protein</fullName>
    </recommendedName>
</protein>
<keyword evidence="2 5" id="KW-0812">Transmembrane</keyword>
<feature type="transmembrane region" description="Helical" evidence="5">
    <location>
        <begin position="50"/>
        <end position="68"/>
    </location>
</feature>
<evidence type="ECO:0000313" key="7">
    <source>
        <dbReference type="Proteomes" id="UP000249135"/>
    </source>
</evidence>
<organism evidence="6 7">
    <name type="scientific">Variovorax paradoxus</name>
    <dbReference type="NCBI Taxonomy" id="34073"/>
    <lineage>
        <taxon>Bacteria</taxon>
        <taxon>Pseudomonadati</taxon>
        <taxon>Pseudomonadota</taxon>
        <taxon>Betaproteobacteria</taxon>
        <taxon>Burkholderiales</taxon>
        <taxon>Comamonadaceae</taxon>
        <taxon>Variovorax</taxon>
    </lineage>
</organism>
<evidence type="ECO:0000256" key="4">
    <source>
        <dbReference type="ARBA" id="ARBA00023136"/>
    </source>
</evidence>
<accession>A0A2W5PW49</accession>
<dbReference type="EMBL" id="QFPP01000306">
    <property type="protein sequence ID" value="PZQ69058.1"/>
    <property type="molecule type" value="Genomic_DNA"/>
</dbReference>
<comment type="similarity">
    <text evidence="5">Belongs to the 4-toluene sulfonate uptake permease (TSUP) (TC 2.A.102) family.</text>
</comment>
<dbReference type="InterPro" id="IPR002781">
    <property type="entry name" value="TM_pro_TauE-like"/>
</dbReference>
<dbReference type="PANTHER" id="PTHR43483">
    <property type="entry name" value="MEMBRANE TRANSPORTER PROTEIN HI_0806-RELATED"/>
    <property type="match status" value="1"/>
</dbReference>
<evidence type="ECO:0000256" key="3">
    <source>
        <dbReference type="ARBA" id="ARBA00022989"/>
    </source>
</evidence>
<comment type="subcellular location">
    <subcellularLocation>
        <location evidence="5">Cell membrane</location>
        <topology evidence="5">Multi-pass membrane protein</topology>
    </subcellularLocation>
    <subcellularLocation>
        <location evidence="1">Membrane</location>
        <topology evidence="1">Multi-pass membrane protein</topology>
    </subcellularLocation>
</comment>
<dbReference type="GO" id="GO:0005886">
    <property type="term" value="C:plasma membrane"/>
    <property type="evidence" value="ECO:0007669"/>
    <property type="project" value="UniProtKB-SubCell"/>
</dbReference>
<evidence type="ECO:0000256" key="5">
    <source>
        <dbReference type="RuleBase" id="RU363041"/>
    </source>
</evidence>
<feature type="transmembrane region" description="Helical" evidence="5">
    <location>
        <begin position="182"/>
        <end position="202"/>
    </location>
</feature>
<evidence type="ECO:0000256" key="1">
    <source>
        <dbReference type="ARBA" id="ARBA00004141"/>
    </source>
</evidence>
<feature type="transmembrane region" description="Helical" evidence="5">
    <location>
        <begin position="214"/>
        <end position="237"/>
    </location>
</feature>
<keyword evidence="5" id="KW-1003">Cell membrane</keyword>